<proteinExistence type="predicted"/>
<feature type="domain" description="SPOR" evidence="1">
    <location>
        <begin position="243"/>
        <end position="313"/>
    </location>
</feature>
<reference evidence="3" key="1">
    <citation type="journal article" date="2019" name="Int. J. Syst. Evol. Microbiol.">
        <title>The Global Catalogue of Microorganisms (GCM) 10K type strain sequencing project: providing services to taxonomists for standard genome sequencing and annotation.</title>
        <authorList>
            <consortium name="The Broad Institute Genomics Platform"/>
            <consortium name="The Broad Institute Genome Sequencing Center for Infectious Disease"/>
            <person name="Wu L."/>
            <person name="Ma J."/>
        </authorList>
    </citation>
    <scope>NUCLEOTIDE SEQUENCE [LARGE SCALE GENOMIC DNA]</scope>
    <source>
        <strain evidence="3">CGMCC 1.15959</strain>
    </source>
</reference>
<dbReference type="InterPro" id="IPR009009">
    <property type="entry name" value="RlpA-like_DPBB"/>
</dbReference>
<dbReference type="Gene3D" id="3.30.70.1070">
    <property type="entry name" value="Sporulation related repeat"/>
    <property type="match status" value="1"/>
</dbReference>
<dbReference type="Pfam" id="PF03330">
    <property type="entry name" value="DPBB_1"/>
    <property type="match status" value="1"/>
</dbReference>
<dbReference type="PANTHER" id="PTHR34183:SF1">
    <property type="entry name" value="ENDOLYTIC PEPTIDOGLYCAN TRANSGLYCOSYLASE RLPA"/>
    <property type="match status" value="1"/>
</dbReference>
<dbReference type="EMBL" id="BMKL01000001">
    <property type="protein sequence ID" value="GGD92448.1"/>
    <property type="molecule type" value="Genomic_DNA"/>
</dbReference>
<dbReference type="PROSITE" id="PS51724">
    <property type="entry name" value="SPOR"/>
    <property type="match status" value="1"/>
</dbReference>
<dbReference type="InterPro" id="IPR036680">
    <property type="entry name" value="SPOR-like_sf"/>
</dbReference>
<organism evidence="2 3">
    <name type="scientific">Tsuneonella deserti</name>
    <dbReference type="NCBI Taxonomy" id="2035528"/>
    <lineage>
        <taxon>Bacteria</taxon>
        <taxon>Pseudomonadati</taxon>
        <taxon>Pseudomonadota</taxon>
        <taxon>Alphaproteobacteria</taxon>
        <taxon>Sphingomonadales</taxon>
        <taxon>Erythrobacteraceae</taxon>
        <taxon>Tsuneonella</taxon>
    </lineage>
</organism>
<accession>A0ABQ1S475</accession>
<dbReference type="SUPFAM" id="SSF110997">
    <property type="entry name" value="Sporulation related repeat"/>
    <property type="match status" value="1"/>
</dbReference>
<dbReference type="InterPro" id="IPR007730">
    <property type="entry name" value="SPOR-like_dom"/>
</dbReference>
<name>A0ABQ1S475_9SPHN</name>
<dbReference type="CDD" id="cd22268">
    <property type="entry name" value="DPBB_RlpA-like"/>
    <property type="match status" value="1"/>
</dbReference>
<evidence type="ECO:0000313" key="2">
    <source>
        <dbReference type="EMBL" id="GGD92448.1"/>
    </source>
</evidence>
<dbReference type="Gene3D" id="2.40.40.10">
    <property type="entry name" value="RlpA-like domain"/>
    <property type="match status" value="1"/>
</dbReference>
<keyword evidence="3" id="KW-1185">Reference proteome</keyword>
<comment type="caution">
    <text evidence="2">The sequence shown here is derived from an EMBL/GenBank/DDBJ whole genome shotgun (WGS) entry which is preliminary data.</text>
</comment>
<sequence length="314" mass="31953">MPADAASRLLIFGLATTLAGCGAGGDRSGVLPVPVAAAAVNGPAADYPIVLGEPFSIDGVNYTPADTLNYDAVGYAGVEDGNGVTAAHRTLPLPSYVEVTSLDTGKTILVRIERRGPMTGGNLLALSPAAASQLGISGTAPVRVRRVNPSEAERAELRAGRDAPARLETPKSLVEVLRRKLPAVGATSLRDNGPATGRSGVAPAAGITVEADSFEVSPVPAVAATGVAHMSDSAPAQASKAEPFAKGGFVVQVGAFANRANAERAAKAIDGFVSPSGKLFRVRTGPFAKRAQADATLAKVRSAGYRDARVYTAD</sequence>
<dbReference type="Proteomes" id="UP000619041">
    <property type="component" value="Unassembled WGS sequence"/>
</dbReference>
<dbReference type="Pfam" id="PF05036">
    <property type="entry name" value="SPOR"/>
    <property type="match status" value="1"/>
</dbReference>
<dbReference type="InterPro" id="IPR036908">
    <property type="entry name" value="RlpA-like_sf"/>
</dbReference>
<dbReference type="PANTHER" id="PTHR34183">
    <property type="entry name" value="ENDOLYTIC PEPTIDOGLYCAN TRANSGLYCOSYLASE RLPA"/>
    <property type="match status" value="1"/>
</dbReference>
<gene>
    <name evidence="2" type="ORF">GCM10011515_10230</name>
</gene>
<evidence type="ECO:0000259" key="1">
    <source>
        <dbReference type="PROSITE" id="PS51724"/>
    </source>
</evidence>
<protein>
    <recommendedName>
        <fullName evidence="1">SPOR domain-containing protein</fullName>
    </recommendedName>
</protein>
<evidence type="ECO:0000313" key="3">
    <source>
        <dbReference type="Proteomes" id="UP000619041"/>
    </source>
</evidence>